<sequence length="88" mass="10026">MESYIITYDLKYSSNNYDDLIDKIKNYPKWAHVNESVWIVKSNTSAEDIRNNLTTVINSNDSLFVGTLTGEAAWINVIDSNSAIKECF</sequence>
<gene>
    <name evidence="1" type="ORF">EO246_10210</name>
</gene>
<dbReference type="RefSeq" id="WP_128267994.1">
    <property type="nucleotide sequence ID" value="NZ_JACCJA010000018.1"/>
</dbReference>
<evidence type="ECO:0000313" key="2">
    <source>
        <dbReference type="Proteomes" id="UP000285859"/>
    </source>
</evidence>
<dbReference type="Proteomes" id="UP000285859">
    <property type="component" value="Unassembled WGS sequence"/>
</dbReference>
<organism evidence="1 2">
    <name type="scientific">Lactococcus lactis</name>
    <dbReference type="NCBI Taxonomy" id="1358"/>
    <lineage>
        <taxon>Bacteria</taxon>
        <taxon>Bacillati</taxon>
        <taxon>Bacillota</taxon>
        <taxon>Bacilli</taxon>
        <taxon>Lactobacillales</taxon>
        <taxon>Streptococcaceae</taxon>
        <taxon>Lactococcus</taxon>
    </lineage>
</organism>
<proteinExistence type="predicted"/>
<dbReference type="EMBL" id="SAXH01000018">
    <property type="protein sequence ID" value="RWR45553.1"/>
    <property type="molecule type" value="Genomic_DNA"/>
</dbReference>
<reference evidence="1 2" key="1">
    <citation type="submission" date="2019-01" db="EMBL/GenBank/DDBJ databases">
        <title>Whole genome sequence of Lactococcus lactis isolated from cow milk.</title>
        <authorList>
            <person name="Sundararaman A."/>
            <person name="Tamang J.-P."/>
            <person name="Halami P."/>
        </authorList>
    </citation>
    <scope>NUCLEOTIDE SEQUENCE [LARGE SCALE GENOMIC DNA]</scope>
    <source>
        <strain evidence="1 2">C2D</strain>
    </source>
</reference>
<evidence type="ECO:0000313" key="1">
    <source>
        <dbReference type="EMBL" id="RWR45553.1"/>
    </source>
</evidence>
<protein>
    <submittedName>
        <fullName evidence="1">CRISPR-associated protein Cas2</fullName>
    </submittedName>
</protein>
<dbReference type="AlphaFoldDB" id="A0A3S3LU61"/>
<name>A0A3S3LU61_9LACT</name>
<accession>A0A3S3LU61</accession>
<comment type="caution">
    <text evidence="1">The sequence shown here is derived from an EMBL/GenBank/DDBJ whole genome shotgun (WGS) entry which is preliminary data.</text>
</comment>